<name>A0A8H6IVG4_9PEZI</name>
<reference evidence="2 3" key="1">
    <citation type="journal article" date="2020" name="Phytopathology">
        <title>Genome Sequence Resources of Colletotrichum truncatum, C. plurivorum, C. musicola, and C. sojae: Four Species Pathogenic to Soybean (Glycine max).</title>
        <authorList>
            <person name="Rogerio F."/>
            <person name="Boufleur T.R."/>
            <person name="Ciampi-Guillardi M."/>
            <person name="Sukno S.A."/>
            <person name="Thon M.R."/>
            <person name="Massola Junior N.S."/>
            <person name="Baroncelli R."/>
        </authorList>
    </citation>
    <scope>NUCLEOTIDE SEQUENCE [LARGE SCALE GENOMIC DNA]</scope>
    <source>
        <strain evidence="2 3">LFN0009</strain>
    </source>
</reference>
<organism evidence="2 3">
    <name type="scientific">Colletotrichum sojae</name>
    <dbReference type="NCBI Taxonomy" id="2175907"/>
    <lineage>
        <taxon>Eukaryota</taxon>
        <taxon>Fungi</taxon>
        <taxon>Dikarya</taxon>
        <taxon>Ascomycota</taxon>
        <taxon>Pezizomycotina</taxon>
        <taxon>Sordariomycetes</taxon>
        <taxon>Hypocreomycetidae</taxon>
        <taxon>Glomerellales</taxon>
        <taxon>Glomerellaceae</taxon>
        <taxon>Colletotrichum</taxon>
        <taxon>Colletotrichum orchidearum species complex</taxon>
    </lineage>
</organism>
<feature type="chain" id="PRO_5034584744" description="EC7 protein" evidence="1">
    <location>
        <begin position="17"/>
        <end position="82"/>
    </location>
</feature>
<gene>
    <name evidence="2" type="ORF">CSOJ01_12176</name>
</gene>
<protein>
    <recommendedName>
        <fullName evidence="4">EC7 protein</fullName>
    </recommendedName>
</protein>
<dbReference type="EMBL" id="WIGN01000304">
    <property type="protein sequence ID" value="KAF6800361.1"/>
    <property type="molecule type" value="Genomic_DNA"/>
</dbReference>
<sequence length="82" mass="8485">MVALRLLILLVPLAAALPSDALFPHLVARHCEQPTNCGAVIQGTACDFCCAANTQPSSTHCKSRNAACNNPAGGTTFNCDAD</sequence>
<evidence type="ECO:0000313" key="2">
    <source>
        <dbReference type="EMBL" id="KAF6800361.1"/>
    </source>
</evidence>
<keyword evidence="1" id="KW-0732">Signal</keyword>
<evidence type="ECO:0008006" key="4">
    <source>
        <dbReference type="Google" id="ProtNLM"/>
    </source>
</evidence>
<accession>A0A8H6IVG4</accession>
<evidence type="ECO:0000313" key="3">
    <source>
        <dbReference type="Proteomes" id="UP000652219"/>
    </source>
</evidence>
<proteinExistence type="predicted"/>
<comment type="caution">
    <text evidence="2">The sequence shown here is derived from an EMBL/GenBank/DDBJ whole genome shotgun (WGS) entry which is preliminary data.</text>
</comment>
<dbReference type="AlphaFoldDB" id="A0A8H6IVG4"/>
<feature type="signal peptide" evidence="1">
    <location>
        <begin position="1"/>
        <end position="16"/>
    </location>
</feature>
<evidence type="ECO:0000256" key="1">
    <source>
        <dbReference type="SAM" id="SignalP"/>
    </source>
</evidence>
<dbReference type="Proteomes" id="UP000652219">
    <property type="component" value="Unassembled WGS sequence"/>
</dbReference>
<keyword evidence="3" id="KW-1185">Reference proteome</keyword>